<gene>
    <name evidence="1" type="ORF">S01H4_63919</name>
</gene>
<comment type="caution">
    <text evidence="1">The sequence shown here is derived from an EMBL/GenBank/DDBJ whole genome shotgun (WGS) entry which is preliminary data.</text>
</comment>
<dbReference type="NCBIfam" id="TIGR01509">
    <property type="entry name" value="HAD-SF-IA-v3"/>
    <property type="match status" value="1"/>
</dbReference>
<dbReference type="AlphaFoldDB" id="X1DMN2"/>
<dbReference type="SUPFAM" id="SSF56784">
    <property type="entry name" value="HAD-like"/>
    <property type="match status" value="1"/>
</dbReference>
<name>X1DMN2_9ZZZZ</name>
<proteinExistence type="predicted"/>
<dbReference type="InterPro" id="IPR036412">
    <property type="entry name" value="HAD-like_sf"/>
</dbReference>
<reference evidence="1" key="1">
    <citation type="journal article" date="2014" name="Front. Microbiol.">
        <title>High frequency of phylogenetically diverse reductive dehalogenase-homologous genes in deep subseafloor sedimentary metagenomes.</title>
        <authorList>
            <person name="Kawai M."/>
            <person name="Futagami T."/>
            <person name="Toyoda A."/>
            <person name="Takaki Y."/>
            <person name="Nishi S."/>
            <person name="Hori S."/>
            <person name="Arai W."/>
            <person name="Tsubouchi T."/>
            <person name="Morono Y."/>
            <person name="Uchiyama I."/>
            <person name="Ito T."/>
            <person name="Fujiyama A."/>
            <person name="Inagaki F."/>
            <person name="Takami H."/>
        </authorList>
    </citation>
    <scope>NUCLEOTIDE SEQUENCE</scope>
    <source>
        <strain evidence="1">Expedition CK06-06</strain>
    </source>
</reference>
<dbReference type="InterPro" id="IPR023214">
    <property type="entry name" value="HAD_sf"/>
</dbReference>
<organism evidence="1">
    <name type="scientific">marine sediment metagenome</name>
    <dbReference type="NCBI Taxonomy" id="412755"/>
    <lineage>
        <taxon>unclassified sequences</taxon>
        <taxon>metagenomes</taxon>
        <taxon>ecological metagenomes</taxon>
    </lineage>
</organism>
<dbReference type="InterPro" id="IPR006439">
    <property type="entry name" value="HAD-SF_hydro_IA"/>
</dbReference>
<feature type="non-terminal residue" evidence="1">
    <location>
        <position position="33"/>
    </location>
</feature>
<protein>
    <recommendedName>
        <fullName evidence="2">FCP1 homology domain-containing protein</fullName>
    </recommendedName>
</protein>
<evidence type="ECO:0000313" key="1">
    <source>
        <dbReference type="EMBL" id="GAH06264.1"/>
    </source>
</evidence>
<dbReference type="EMBL" id="BART01038596">
    <property type="protein sequence ID" value="GAH06264.1"/>
    <property type="molecule type" value="Genomic_DNA"/>
</dbReference>
<evidence type="ECO:0008006" key="2">
    <source>
        <dbReference type="Google" id="ProtNLM"/>
    </source>
</evidence>
<sequence>MRSEGVKPEKAVFVDDTEKNILSAQKIGINSIV</sequence>
<accession>X1DMN2</accession>
<dbReference type="Gene3D" id="3.40.50.1000">
    <property type="entry name" value="HAD superfamily/HAD-like"/>
    <property type="match status" value="1"/>
</dbReference>